<keyword evidence="6" id="KW-0378">Hydrolase</keyword>
<evidence type="ECO:0000313" key="12">
    <source>
        <dbReference type="Proteomes" id="UP001174136"/>
    </source>
</evidence>
<name>A0AA47MI68_MERPO</name>
<dbReference type="InterPro" id="IPR036397">
    <property type="entry name" value="RNaseH_sf"/>
</dbReference>
<feature type="domain" description="Exonuclease" evidence="10">
    <location>
        <begin position="6"/>
        <end position="183"/>
    </location>
</feature>
<dbReference type="GO" id="GO:0006308">
    <property type="term" value="P:DNA catabolic process"/>
    <property type="evidence" value="ECO:0007669"/>
    <property type="project" value="TreeGrafter"/>
</dbReference>
<reference evidence="11" key="1">
    <citation type="journal article" date="2023" name="Front. Mar. Sci.">
        <title>A new Merluccius polli reference genome to investigate the effects of global change in West African waters.</title>
        <authorList>
            <person name="Mateo J.L."/>
            <person name="Blanco-Fernandez C."/>
            <person name="Garcia-Vazquez E."/>
            <person name="Machado-Schiaffino G."/>
        </authorList>
    </citation>
    <scope>NUCLEOTIDE SEQUENCE</scope>
    <source>
        <strain evidence="11">C29</strain>
        <tissue evidence="11">Fin</tissue>
    </source>
</reference>
<protein>
    <recommendedName>
        <fullName evidence="3">exodeoxyribonuclease III</fullName>
        <ecNumber evidence="3">3.1.11.2</ecNumber>
    </recommendedName>
</protein>
<evidence type="ECO:0000256" key="5">
    <source>
        <dbReference type="ARBA" id="ARBA00022723"/>
    </source>
</evidence>
<evidence type="ECO:0000256" key="2">
    <source>
        <dbReference type="ARBA" id="ARBA00001946"/>
    </source>
</evidence>
<evidence type="ECO:0000256" key="1">
    <source>
        <dbReference type="ARBA" id="ARBA00000493"/>
    </source>
</evidence>
<dbReference type="AlphaFoldDB" id="A0AA47MI68"/>
<dbReference type="SUPFAM" id="SSF53098">
    <property type="entry name" value="Ribonuclease H-like"/>
    <property type="match status" value="5"/>
</dbReference>
<keyword evidence="8" id="KW-0460">Magnesium</keyword>
<dbReference type="Gene3D" id="3.30.420.10">
    <property type="entry name" value="Ribonuclease H-like superfamily/Ribonuclease H"/>
    <property type="match status" value="5"/>
</dbReference>
<feature type="domain" description="Exonuclease" evidence="10">
    <location>
        <begin position="189"/>
        <end position="366"/>
    </location>
</feature>
<keyword evidence="5" id="KW-0479">Metal-binding</keyword>
<dbReference type="FunFam" id="3.30.420.10:FF:000247">
    <property type="entry name" value="Si:ch1073-296i8.2"/>
    <property type="match status" value="2"/>
</dbReference>
<evidence type="ECO:0000256" key="3">
    <source>
        <dbReference type="ARBA" id="ARBA00012115"/>
    </source>
</evidence>
<dbReference type="InterPro" id="IPR012337">
    <property type="entry name" value="RNaseH-like_sf"/>
</dbReference>
<sequence length="887" mass="99626">MSGGKPVIFFDLETTGLDTRNCDIIQLAAISGGHSFNRYMVPAAPICETAMQLTGFNVQNGALFWHNTAMPTVTLHEALTSFLTFLRSFRSPVLLAAHNGKRFDVPILTRVLRSCSLLDDFERLGTSYLDTLLLVRDLFRLESYSQKSLVQLFLGKDYDAHNALEDVKALQELYRRWNPNPESKSGGKPVIFFDLETTGLDGNCDIIQLAAVSGGRSFNRYMVPAAPICETAMQLTGFSVQNGALFWHNTAMPTVTLHEALTSFLTFLRSFQSPVLLAAHNGKQFDVPILTRALRSCSLLDEFEGLGTRYLDTLLLARDLYRSEKSYSQKSLVQRFLGKDYDAHNALEDVKALQELYRRWNPNPESMSGGKPVIFFDLETTGLDRNCDIIQLAAISGGRSFNRYMVPAAPICETAMQLTGFSVQNGALFRHYTAMPTVTLHEALTSFLTFLRSFRSPVLLAAHNGKQFDVPILTRALRSCSLLDEFERLGTRYLDTLLLARDLFRLENYKQKSLVQLFLGKDYDAHNALEDMSGGKPVIFFDLETTGLGGNCDIIQLAAVSGGRSFNAYMVPAAPISAKAMQLTGFSVQNGALFQHYTAMPTVTLYEALTSFLTFLRSFRSPVVLAAHNGKRFDVPILTRALWNCSLLDDFERLGTSYLDTLLLARDLFRLESYSQKSLVQLFLGKDYDAHNALGDVKALQDLYMCWNPNPESLNTRNCDIIQLAAISGGRSFNTYMVPTAPICETAMQLTGFNVQNGALFWHYTAMPTVTLHEALTSFLTFLRSFRPPVLLAAHNGKYFDVPILTRALRSCSLLDDFERLGTSYLDTLLLARDLFRAEKSYSQKSLVQRFLGKDYDAHNALEDVKALQELYRRWDRNPESLIRCMF</sequence>
<keyword evidence="12" id="KW-1185">Reference proteome</keyword>
<comment type="similarity">
    <text evidence="9">Belongs to the exonuclease superfamily. TREX family.</text>
</comment>
<dbReference type="Proteomes" id="UP001174136">
    <property type="component" value="Unassembled WGS sequence"/>
</dbReference>
<dbReference type="GO" id="GO:0005737">
    <property type="term" value="C:cytoplasm"/>
    <property type="evidence" value="ECO:0007669"/>
    <property type="project" value="TreeGrafter"/>
</dbReference>
<evidence type="ECO:0000259" key="10">
    <source>
        <dbReference type="SMART" id="SM00479"/>
    </source>
</evidence>
<keyword evidence="4" id="KW-0540">Nuclease</keyword>
<evidence type="ECO:0000256" key="7">
    <source>
        <dbReference type="ARBA" id="ARBA00022839"/>
    </source>
</evidence>
<keyword evidence="7" id="KW-0269">Exonuclease</keyword>
<evidence type="ECO:0000256" key="9">
    <source>
        <dbReference type="ARBA" id="ARBA00025769"/>
    </source>
</evidence>
<evidence type="ECO:0000256" key="8">
    <source>
        <dbReference type="ARBA" id="ARBA00022842"/>
    </source>
</evidence>
<feature type="domain" description="Exonuclease" evidence="10">
    <location>
        <begin position="372"/>
        <end position="536"/>
    </location>
</feature>
<evidence type="ECO:0000256" key="6">
    <source>
        <dbReference type="ARBA" id="ARBA00022801"/>
    </source>
</evidence>
<dbReference type="InterPro" id="IPR013520">
    <property type="entry name" value="Ribonucl_H"/>
</dbReference>
<gene>
    <name evidence="11" type="primary">polC</name>
    <name evidence="11" type="ORF">N1851_022494</name>
</gene>
<accession>A0AA47MI68</accession>
<dbReference type="GO" id="GO:0003676">
    <property type="term" value="F:nucleic acid binding"/>
    <property type="evidence" value="ECO:0007669"/>
    <property type="project" value="InterPro"/>
</dbReference>
<dbReference type="InterPro" id="IPR040393">
    <property type="entry name" value="TREX1/2"/>
</dbReference>
<feature type="domain" description="Exonuclease" evidence="10">
    <location>
        <begin position="537"/>
        <end position="713"/>
    </location>
</feature>
<dbReference type="EC" id="3.1.11.2" evidence="3"/>
<comment type="caution">
    <text evidence="11">The sequence shown here is derived from an EMBL/GenBank/DDBJ whole genome shotgun (WGS) entry which is preliminary data.</text>
</comment>
<dbReference type="PANTHER" id="PTHR13058:SF22">
    <property type="entry name" value="EXODEOXYRIBONUCLEASE III"/>
    <property type="match status" value="1"/>
</dbReference>
<dbReference type="GO" id="GO:0046872">
    <property type="term" value="F:metal ion binding"/>
    <property type="evidence" value="ECO:0007669"/>
    <property type="project" value="UniProtKB-KW"/>
</dbReference>
<evidence type="ECO:0000256" key="4">
    <source>
        <dbReference type="ARBA" id="ARBA00022722"/>
    </source>
</evidence>
<proteinExistence type="inferred from homology"/>
<dbReference type="SMART" id="SM00479">
    <property type="entry name" value="EXOIII"/>
    <property type="match status" value="5"/>
</dbReference>
<comment type="cofactor">
    <cofactor evidence="2">
        <name>Mg(2+)</name>
        <dbReference type="ChEBI" id="CHEBI:18420"/>
    </cofactor>
</comment>
<dbReference type="CDD" id="cd06127">
    <property type="entry name" value="DEDDh"/>
    <property type="match status" value="5"/>
</dbReference>
<feature type="domain" description="Exonuclease" evidence="10">
    <location>
        <begin position="714"/>
        <end position="881"/>
    </location>
</feature>
<comment type="catalytic activity">
    <reaction evidence="1">
        <text>Exonucleolytic cleavage in the 3'- to 5'-direction to yield nucleoside 5'-phosphates.</text>
        <dbReference type="EC" id="3.1.11.2"/>
    </reaction>
</comment>
<dbReference type="PANTHER" id="PTHR13058">
    <property type="entry name" value="THREE PRIME REPAIR EXONUCLEASE 1, 2"/>
    <property type="match status" value="1"/>
</dbReference>
<dbReference type="Pfam" id="PF00929">
    <property type="entry name" value="RNase_T"/>
    <property type="match status" value="5"/>
</dbReference>
<organism evidence="11 12">
    <name type="scientific">Merluccius polli</name>
    <name type="common">Benguela hake</name>
    <name type="synonym">Merluccius cadenati</name>
    <dbReference type="NCBI Taxonomy" id="89951"/>
    <lineage>
        <taxon>Eukaryota</taxon>
        <taxon>Metazoa</taxon>
        <taxon>Chordata</taxon>
        <taxon>Craniata</taxon>
        <taxon>Vertebrata</taxon>
        <taxon>Euteleostomi</taxon>
        <taxon>Actinopterygii</taxon>
        <taxon>Neopterygii</taxon>
        <taxon>Teleostei</taxon>
        <taxon>Neoteleostei</taxon>
        <taxon>Acanthomorphata</taxon>
        <taxon>Zeiogadaria</taxon>
        <taxon>Gadariae</taxon>
        <taxon>Gadiformes</taxon>
        <taxon>Gadoidei</taxon>
        <taxon>Merlucciidae</taxon>
        <taxon>Merluccius</taxon>
    </lineage>
</organism>
<evidence type="ECO:0000313" key="11">
    <source>
        <dbReference type="EMBL" id="KAK0140531.1"/>
    </source>
</evidence>
<dbReference type="GO" id="GO:0008311">
    <property type="term" value="F:double-stranded DNA 3'-5' DNA exonuclease activity"/>
    <property type="evidence" value="ECO:0007669"/>
    <property type="project" value="UniProtKB-EC"/>
</dbReference>
<dbReference type="EMBL" id="JAOPHQ010004073">
    <property type="protein sequence ID" value="KAK0140531.1"/>
    <property type="molecule type" value="Genomic_DNA"/>
</dbReference>